<dbReference type="SUPFAM" id="SSF53850">
    <property type="entry name" value="Periplasmic binding protein-like II"/>
    <property type="match status" value="1"/>
</dbReference>
<dbReference type="SMART" id="SM00062">
    <property type="entry name" value="PBPb"/>
    <property type="match status" value="1"/>
</dbReference>
<dbReference type="Proteomes" id="UP000259211">
    <property type="component" value="Unassembled WGS sequence"/>
</dbReference>
<reference evidence="4 5" key="1">
    <citation type="submission" date="2017-07" db="EMBL/GenBank/DDBJ databases">
        <authorList>
            <person name="Sun Z.S."/>
            <person name="Albrecht U."/>
            <person name="Echele G."/>
            <person name="Lee C.C."/>
        </authorList>
    </citation>
    <scope>NUCLEOTIDE SEQUENCE [LARGE SCALE GENOMIC DNA]</scope>
    <source>
        <strain evidence="4 5">P16-029</strain>
    </source>
</reference>
<dbReference type="AlphaFoldDB" id="A0A3E2DER5"/>
<dbReference type="PANTHER" id="PTHR35936">
    <property type="entry name" value="MEMBRANE-BOUND LYTIC MUREIN TRANSGLYCOSYLASE F"/>
    <property type="match status" value="1"/>
</dbReference>
<dbReference type="InterPro" id="IPR001638">
    <property type="entry name" value="Solute-binding_3/MltF_N"/>
</dbReference>
<evidence type="ECO:0000313" key="4">
    <source>
        <dbReference type="EMBL" id="RFT43831.1"/>
    </source>
</evidence>
<evidence type="ECO:0000256" key="2">
    <source>
        <dbReference type="SAM" id="SignalP"/>
    </source>
</evidence>
<dbReference type="EMBL" id="NOWI01000006">
    <property type="protein sequence ID" value="RFT43831.1"/>
    <property type="molecule type" value="Genomic_DNA"/>
</dbReference>
<sequence>MSRIMRHGRATNPRTALSTRTKAVVAAMLCGLMTVGATAGCGSPDVGGDSGGSAETASNVGTRTPEQIKKDGTIHIGTFADKAPFGSLTGKNTYQGYDITYGERLAKDMGVKLEWVPVDAASRVEFLKSGKVDIILANFTVTKDRAKKVDFANPYMQVAFGAVSPTDHPVKKVSDLDNAKILVVKGTSQDAWIQEHHPEWKVTKFEEYAEVTSALADGRGDVWITDNTEAVAFTRQNKKFVTGITSFGDKATIAPAVHKGNDPLRKWINDDLVKLGKEQFFHKNFKETLEPVYGDTIKPDQLVIEGGRK</sequence>
<feature type="signal peptide" evidence="2">
    <location>
        <begin position="1"/>
        <end position="39"/>
    </location>
</feature>
<dbReference type="Gene3D" id="3.40.190.10">
    <property type="entry name" value="Periplasmic binding protein-like II"/>
    <property type="match status" value="2"/>
</dbReference>
<evidence type="ECO:0000313" key="5">
    <source>
        <dbReference type="Proteomes" id="UP000259211"/>
    </source>
</evidence>
<protein>
    <submittedName>
        <fullName evidence="4">Amino acid ABC transporter substrate-binding protein</fullName>
    </submittedName>
</protein>
<feature type="chain" id="PRO_5017655596" evidence="2">
    <location>
        <begin position="40"/>
        <end position="309"/>
    </location>
</feature>
<dbReference type="Pfam" id="PF00497">
    <property type="entry name" value="SBP_bac_3"/>
    <property type="match status" value="1"/>
</dbReference>
<comment type="caution">
    <text evidence="4">The sequence shown here is derived from an EMBL/GenBank/DDBJ whole genome shotgun (WGS) entry which is preliminary data.</text>
</comment>
<keyword evidence="1 2" id="KW-0732">Signal</keyword>
<accession>A0A3E2DER5</accession>
<dbReference type="PANTHER" id="PTHR35936:SF17">
    <property type="entry name" value="ARGININE-BINDING EXTRACELLULAR PROTEIN ARTP"/>
    <property type="match status" value="1"/>
</dbReference>
<dbReference type="RefSeq" id="WP_117189381.1">
    <property type="nucleotide sequence ID" value="NZ_JAQDJS010000002.1"/>
</dbReference>
<evidence type="ECO:0000256" key="1">
    <source>
        <dbReference type="ARBA" id="ARBA00022729"/>
    </source>
</evidence>
<proteinExistence type="predicted"/>
<evidence type="ECO:0000259" key="3">
    <source>
        <dbReference type="SMART" id="SM00062"/>
    </source>
</evidence>
<feature type="domain" description="Solute-binding protein family 3/N-terminal" evidence="3">
    <location>
        <begin position="73"/>
        <end position="292"/>
    </location>
</feature>
<organism evidence="4 5">
    <name type="scientific">Cutibacterium avidum</name>
    <dbReference type="NCBI Taxonomy" id="33010"/>
    <lineage>
        <taxon>Bacteria</taxon>
        <taxon>Bacillati</taxon>
        <taxon>Actinomycetota</taxon>
        <taxon>Actinomycetes</taxon>
        <taxon>Propionibacteriales</taxon>
        <taxon>Propionibacteriaceae</taxon>
        <taxon>Cutibacterium</taxon>
    </lineage>
</organism>
<gene>
    <name evidence="4" type="ORF">CHT91_07265</name>
</gene>
<name>A0A3E2DER5_9ACTN</name>